<keyword evidence="2" id="KW-1185">Reference proteome</keyword>
<dbReference type="AlphaFoldDB" id="A0A212RM99"/>
<evidence type="ECO:0008006" key="3">
    <source>
        <dbReference type="Google" id="ProtNLM"/>
    </source>
</evidence>
<gene>
    <name evidence="1" type="ORF">SAMN02746019_00019260</name>
</gene>
<dbReference type="InParanoid" id="A0A212RM99"/>
<name>A0A212RM99_9CHLR</name>
<evidence type="ECO:0000313" key="1">
    <source>
        <dbReference type="EMBL" id="SNB73561.1"/>
    </source>
</evidence>
<dbReference type="EMBL" id="FYEK01000071">
    <property type="protein sequence ID" value="SNB73561.1"/>
    <property type="molecule type" value="Genomic_DNA"/>
</dbReference>
<evidence type="ECO:0000313" key="2">
    <source>
        <dbReference type="Proteomes" id="UP000197025"/>
    </source>
</evidence>
<reference evidence="2" key="1">
    <citation type="submission" date="2017-06" db="EMBL/GenBank/DDBJ databases">
        <authorList>
            <person name="Varghese N."/>
            <person name="Submissions S."/>
        </authorList>
    </citation>
    <scope>NUCLEOTIDE SEQUENCE [LARGE SCALE GENOMIC DNA]</scope>
    <source>
        <strain evidence="2">JAD2</strain>
    </source>
</reference>
<dbReference type="Proteomes" id="UP000197025">
    <property type="component" value="Unassembled WGS sequence"/>
</dbReference>
<organism evidence="1 2">
    <name type="scientific">Thermoflexus hugenholtzii JAD2</name>
    <dbReference type="NCBI Taxonomy" id="877466"/>
    <lineage>
        <taxon>Bacteria</taxon>
        <taxon>Bacillati</taxon>
        <taxon>Chloroflexota</taxon>
        <taxon>Thermoflexia</taxon>
        <taxon>Thermoflexales</taxon>
        <taxon>Thermoflexaceae</taxon>
        <taxon>Thermoflexus</taxon>
    </lineage>
</organism>
<protein>
    <recommendedName>
        <fullName evidence="3">DUF4276 family protein</fullName>
    </recommendedName>
</protein>
<accession>A0A212RM99</accession>
<sequence length="201" mass="23330">MSRALRVVYFFEDIAHERFVRSLTKRVARECGVEIEEDVRNATHGSKVWSEWRQFLREIRKGWVPQPDVLVVVVDGDCRGAAQVRRQLEEEAFRIEPRLFCLVCAVPDPHIERWYLEDAEALPRVVPGARPRPLRYKCKRDRYKNALRNAIRAAGVEPILGGAEYGEAIAEVLRPERMDRSFQRFWEDLRAALCALHAAFG</sequence>
<proteinExistence type="predicted"/>